<dbReference type="EMBL" id="WNYA01007895">
    <property type="protein sequence ID" value="KAG8541303.1"/>
    <property type="molecule type" value="Genomic_DNA"/>
</dbReference>
<feature type="region of interest" description="Disordered" evidence="1">
    <location>
        <begin position="1"/>
        <end position="29"/>
    </location>
</feature>
<evidence type="ECO:0000313" key="2">
    <source>
        <dbReference type="EMBL" id="KAG8541303.1"/>
    </source>
</evidence>
<proteinExistence type="predicted"/>
<organism evidence="2 3">
    <name type="scientific">Engystomops pustulosus</name>
    <name type="common">Tungara frog</name>
    <name type="synonym">Physalaemus pustulosus</name>
    <dbReference type="NCBI Taxonomy" id="76066"/>
    <lineage>
        <taxon>Eukaryota</taxon>
        <taxon>Metazoa</taxon>
        <taxon>Chordata</taxon>
        <taxon>Craniata</taxon>
        <taxon>Vertebrata</taxon>
        <taxon>Euteleostomi</taxon>
        <taxon>Amphibia</taxon>
        <taxon>Batrachia</taxon>
        <taxon>Anura</taxon>
        <taxon>Neobatrachia</taxon>
        <taxon>Hyloidea</taxon>
        <taxon>Leptodactylidae</taxon>
        <taxon>Leiuperinae</taxon>
        <taxon>Engystomops</taxon>
    </lineage>
</organism>
<sequence length="151" mass="17705">MEKGQIPGDRPVHQETWRRSSYQETLRGGRYQETWRRSRYQETWRVSRTTTQQEDHYQRGAGRALHREPQQPLISMREVSGPPPLSVLLTAQHRAGDRLLPEKTKTVRLDIGILCSSWRRADTMCDQTLTAVPGQRSRRSRYVFMIIITQT</sequence>
<dbReference type="AlphaFoldDB" id="A0AAV6Z5X5"/>
<gene>
    <name evidence="2" type="ORF">GDO81_029288</name>
</gene>
<keyword evidence="3" id="KW-1185">Reference proteome</keyword>
<feature type="region of interest" description="Disordered" evidence="1">
    <location>
        <begin position="44"/>
        <end position="67"/>
    </location>
</feature>
<evidence type="ECO:0000256" key="1">
    <source>
        <dbReference type="SAM" id="MobiDB-lite"/>
    </source>
</evidence>
<dbReference type="Proteomes" id="UP000824782">
    <property type="component" value="Unassembled WGS sequence"/>
</dbReference>
<comment type="caution">
    <text evidence="2">The sequence shown here is derived from an EMBL/GenBank/DDBJ whole genome shotgun (WGS) entry which is preliminary data.</text>
</comment>
<evidence type="ECO:0000313" key="3">
    <source>
        <dbReference type="Proteomes" id="UP000824782"/>
    </source>
</evidence>
<name>A0AAV6Z5X5_ENGPU</name>
<protein>
    <submittedName>
        <fullName evidence="2">Uncharacterized protein</fullName>
    </submittedName>
</protein>
<reference evidence="2" key="1">
    <citation type="thesis" date="2020" institute="ProQuest LLC" country="789 East Eisenhower Parkway, Ann Arbor, MI, USA">
        <title>Comparative Genomics and Chromosome Evolution.</title>
        <authorList>
            <person name="Mudd A.B."/>
        </authorList>
    </citation>
    <scope>NUCLEOTIDE SEQUENCE</scope>
    <source>
        <strain evidence="2">237g6f4</strain>
        <tissue evidence="2">Blood</tissue>
    </source>
</reference>
<accession>A0AAV6Z5X5</accession>